<dbReference type="GO" id="GO:0005506">
    <property type="term" value="F:iron ion binding"/>
    <property type="evidence" value="ECO:0007669"/>
    <property type="project" value="InterPro"/>
</dbReference>
<sequence>MDSTAMDISQDLVQVLKVPRVAAIVTFLLGWGVYTLYRYITHPLYKIPGPRLAAWSNLPYSRMFLSGRQPYAILALHEKYGPVVRVAPNEISFSSPSSWEDIYGFRPGHKTFKKSPFYSGGSFADRAHSIVSERDPTEHGTMRKYLSHAFSDHSLTKQEHLVAENVDLLISQLGALGGGDEGLNIVKWFNLTTFDIIGSLAFGESFGGLKSQEFHFWIDLVTKALRQGALADTMSRFPWMAQVFMWLMPGTIRKLTEDTKIHEDHTMALIEKRINNQDPRPDFLTRILEQEQNISTVQLAAHASDFVTAGSETTATALSCITYYLLKTPHACTKLQNEVRSAFTKYEDINSQAANRLQYMRAVCLEGMRMYAPLPFALPRVVPEGGDTVDGIQLPAGTIVSTNPVAAGLYSRNWEDPYSFKPERWLGANEKDILAASQPFSLGPRGCLGRNLAWMELGTILAKLHWSYDLELVSKELDWQLDSRMATLWVKPELMVKVHPRKVSE</sequence>
<proteinExistence type="inferred from homology"/>
<evidence type="ECO:0000256" key="4">
    <source>
        <dbReference type="ARBA" id="ARBA00023004"/>
    </source>
</evidence>
<name>A0A9P9JTI7_FUSRE</name>
<dbReference type="OrthoDB" id="1470350at2759"/>
<protein>
    <submittedName>
        <fullName evidence="8">Cytochrome P450</fullName>
    </submittedName>
</protein>
<dbReference type="GO" id="GO:0004497">
    <property type="term" value="F:monooxygenase activity"/>
    <property type="evidence" value="ECO:0007669"/>
    <property type="project" value="UniProtKB-KW"/>
</dbReference>
<comment type="caution">
    <text evidence="8">The sequence shown here is derived from an EMBL/GenBank/DDBJ whole genome shotgun (WGS) entry which is preliminary data.</text>
</comment>
<dbReference type="GO" id="GO:0016705">
    <property type="term" value="F:oxidoreductase activity, acting on paired donors, with incorporation or reduction of molecular oxygen"/>
    <property type="evidence" value="ECO:0007669"/>
    <property type="project" value="InterPro"/>
</dbReference>
<evidence type="ECO:0000256" key="7">
    <source>
        <dbReference type="SAM" id="Phobius"/>
    </source>
</evidence>
<dbReference type="GO" id="GO:0020037">
    <property type="term" value="F:heme binding"/>
    <property type="evidence" value="ECO:0007669"/>
    <property type="project" value="InterPro"/>
</dbReference>
<dbReference type="CDD" id="cd11058">
    <property type="entry name" value="CYP60B-like"/>
    <property type="match status" value="1"/>
</dbReference>
<evidence type="ECO:0000256" key="2">
    <source>
        <dbReference type="ARBA" id="ARBA00022617"/>
    </source>
</evidence>
<keyword evidence="7" id="KW-0472">Membrane</keyword>
<keyword evidence="7" id="KW-1133">Transmembrane helix</keyword>
<keyword evidence="9" id="KW-1185">Reference proteome</keyword>
<accession>A0A9P9JTI7</accession>
<evidence type="ECO:0000313" key="9">
    <source>
        <dbReference type="Proteomes" id="UP000720189"/>
    </source>
</evidence>
<dbReference type="PROSITE" id="PS00086">
    <property type="entry name" value="CYTOCHROME_P450"/>
    <property type="match status" value="1"/>
</dbReference>
<dbReference type="InterPro" id="IPR036396">
    <property type="entry name" value="Cyt_P450_sf"/>
</dbReference>
<dbReference type="RefSeq" id="XP_046041713.1">
    <property type="nucleotide sequence ID" value="XM_046190924.1"/>
</dbReference>
<dbReference type="InterPro" id="IPR050121">
    <property type="entry name" value="Cytochrome_P450_monoxygenase"/>
</dbReference>
<organism evidence="8 9">
    <name type="scientific">Fusarium redolens</name>
    <dbReference type="NCBI Taxonomy" id="48865"/>
    <lineage>
        <taxon>Eukaryota</taxon>
        <taxon>Fungi</taxon>
        <taxon>Dikarya</taxon>
        <taxon>Ascomycota</taxon>
        <taxon>Pezizomycotina</taxon>
        <taxon>Sordariomycetes</taxon>
        <taxon>Hypocreomycetidae</taxon>
        <taxon>Hypocreales</taxon>
        <taxon>Nectriaceae</taxon>
        <taxon>Fusarium</taxon>
        <taxon>Fusarium redolens species complex</taxon>
    </lineage>
</organism>
<dbReference type="Gene3D" id="1.10.630.10">
    <property type="entry name" value="Cytochrome P450"/>
    <property type="match status" value="1"/>
</dbReference>
<feature type="binding site" description="axial binding residue" evidence="5">
    <location>
        <position position="447"/>
    </location>
    <ligand>
        <name>heme</name>
        <dbReference type="ChEBI" id="CHEBI:30413"/>
    </ligand>
    <ligandPart>
        <name>Fe</name>
        <dbReference type="ChEBI" id="CHEBI:18248"/>
    </ligandPart>
</feature>
<feature type="transmembrane region" description="Helical" evidence="7">
    <location>
        <begin position="21"/>
        <end position="40"/>
    </location>
</feature>
<keyword evidence="2 5" id="KW-0349">Heme</keyword>
<evidence type="ECO:0000313" key="8">
    <source>
        <dbReference type="EMBL" id="KAH7213265.1"/>
    </source>
</evidence>
<dbReference type="SUPFAM" id="SSF48264">
    <property type="entry name" value="Cytochrome P450"/>
    <property type="match status" value="1"/>
</dbReference>
<evidence type="ECO:0000256" key="3">
    <source>
        <dbReference type="ARBA" id="ARBA00022723"/>
    </source>
</evidence>
<dbReference type="PRINTS" id="PR00385">
    <property type="entry name" value="P450"/>
</dbReference>
<dbReference type="PANTHER" id="PTHR24305">
    <property type="entry name" value="CYTOCHROME P450"/>
    <property type="match status" value="1"/>
</dbReference>
<keyword evidence="3 5" id="KW-0479">Metal-binding</keyword>
<dbReference type="InterPro" id="IPR001128">
    <property type="entry name" value="Cyt_P450"/>
</dbReference>
<dbReference type="EMBL" id="JAGMUX010000030">
    <property type="protein sequence ID" value="KAH7213265.1"/>
    <property type="molecule type" value="Genomic_DNA"/>
</dbReference>
<evidence type="ECO:0000256" key="5">
    <source>
        <dbReference type="PIRSR" id="PIRSR602401-1"/>
    </source>
</evidence>
<comment type="cofactor">
    <cofactor evidence="1 5">
        <name>heme</name>
        <dbReference type="ChEBI" id="CHEBI:30413"/>
    </cofactor>
</comment>
<keyword evidence="4 5" id="KW-0408">Iron</keyword>
<comment type="similarity">
    <text evidence="6">Belongs to the cytochrome P450 family.</text>
</comment>
<evidence type="ECO:0000256" key="6">
    <source>
        <dbReference type="RuleBase" id="RU000461"/>
    </source>
</evidence>
<gene>
    <name evidence="8" type="ORF">BKA55DRAFT_546492</name>
</gene>
<dbReference type="InterPro" id="IPR017972">
    <property type="entry name" value="Cyt_P450_CS"/>
</dbReference>
<reference evidence="8" key="1">
    <citation type="journal article" date="2021" name="Nat. Commun.">
        <title>Genetic determinants of endophytism in the Arabidopsis root mycobiome.</title>
        <authorList>
            <person name="Mesny F."/>
            <person name="Miyauchi S."/>
            <person name="Thiergart T."/>
            <person name="Pickel B."/>
            <person name="Atanasova L."/>
            <person name="Karlsson M."/>
            <person name="Huettel B."/>
            <person name="Barry K.W."/>
            <person name="Haridas S."/>
            <person name="Chen C."/>
            <person name="Bauer D."/>
            <person name="Andreopoulos W."/>
            <person name="Pangilinan J."/>
            <person name="LaButti K."/>
            <person name="Riley R."/>
            <person name="Lipzen A."/>
            <person name="Clum A."/>
            <person name="Drula E."/>
            <person name="Henrissat B."/>
            <person name="Kohler A."/>
            <person name="Grigoriev I.V."/>
            <person name="Martin F.M."/>
            <person name="Hacquard S."/>
        </authorList>
    </citation>
    <scope>NUCLEOTIDE SEQUENCE</scope>
    <source>
        <strain evidence="8">MPI-CAGE-AT-0023</strain>
    </source>
</reference>
<dbReference type="GeneID" id="70220878"/>
<evidence type="ECO:0000256" key="1">
    <source>
        <dbReference type="ARBA" id="ARBA00001971"/>
    </source>
</evidence>
<dbReference type="Pfam" id="PF00067">
    <property type="entry name" value="p450"/>
    <property type="match status" value="1"/>
</dbReference>
<dbReference type="Proteomes" id="UP000720189">
    <property type="component" value="Unassembled WGS sequence"/>
</dbReference>
<dbReference type="InterPro" id="IPR002401">
    <property type="entry name" value="Cyt_P450_E_grp-I"/>
</dbReference>
<keyword evidence="6" id="KW-0503">Monooxygenase</keyword>
<dbReference type="PANTHER" id="PTHR24305:SF161">
    <property type="entry name" value="P450, PUTATIVE (EUROFUNG)-RELATED"/>
    <property type="match status" value="1"/>
</dbReference>
<keyword evidence="7" id="KW-0812">Transmembrane</keyword>
<keyword evidence="6" id="KW-0560">Oxidoreductase</keyword>
<dbReference type="AlphaFoldDB" id="A0A9P9JTI7"/>
<dbReference type="PRINTS" id="PR00463">
    <property type="entry name" value="EP450I"/>
</dbReference>